<accession>A0A316AEY2</accession>
<comment type="similarity">
    <text evidence="1">Belongs to the ComF/GntX family.</text>
</comment>
<dbReference type="OrthoDB" id="9779910at2"/>
<evidence type="ECO:0000313" key="3">
    <source>
        <dbReference type="Proteomes" id="UP000254051"/>
    </source>
</evidence>
<reference evidence="3" key="1">
    <citation type="submission" date="2017-07" db="EMBL/GenBank/DDBJ databases">
        <authorList>
            <person name="Varghese N."/>
            <person name="Submissions S."/>
        </authorList>
    </citation>
    <scope>NUCLEOTIDE SEQUENCE [LARGE SCALE GENOMIC DNA]</scope>
    <source>
        <strain evidence="3">NLAE-zl-C134</strain>
    </source>
</reference>
<evidence type="ECO:0000256" key="1">
    <source>
        <dbReference type="ARBA" id="ARBA00008007"/>
    </source>
</evidence>
<keyword evidence="3" id="KW-1185">Reference proteome</keyword>
<dbReference type="EMBL" id="UHJJ01000012">
    <property type="protein sequence ID" value="SUQ15370.1"/>
    <property type="molecule type" value="Genomic_DNA"/>
</dbReference>
<dbReference type="Proteomes" id="UP000254051">
    <property type="component" value="Unassembled WGS sequence"/>
</dbReference>
<protein>
    <submittedName>
        <fullName evidence="2">ComF family protein</fullName>
    </submittedName>
</protein>
<dbReference type="AlphaFoldDB" id="A0A316AEY2"/>
<dbReference type="Gene3D" id="3.40.50.2020">
    <property type="match status" value="1"/>
</dbReference>
<dbReference type="PANTHER" id="PTHR47505:SF1">
    <property type="entry name" value="DNA UTILIZATION PROTEIN YHGH"/>
    <property type="match status" value="1"/>
</dbReference>
<dbReference type="PANTHER" id="PTHR47505">
    <property type="entry name" value="DNA UTILIZATION PROTEIN YHGH"/>
    <property type="match status" value="1"/>
</dbReference>
<dbReference type="InterPro" id="IPR051910">
    <property type="entry name" value="ComF/GntX_DNA_util-trans"/>
</dbReference>
<evidence type="ECO:0000313" key="2">
    <source>
        <dbReference type="EMBL" id="SUQ15370.1"/>
    </source>
</evidence>
<dbReference type="InterPro" id="IPR000836">
    <property type="entry name" value="PRTase_dom"/>
</dbReference>
<organism evidence="2 3">
    <name type="scientific">Faecalicatena contorta</name>
    <dbReference type="NCBI Taxonomy" id="39482"/>
    <lineage>
        <taxon>Bacteria</taxon>
        <taxon>Bacillati</taxon>
        <taxon>Bacillota</taxon>
        <taxon>Clostridia</taxon>
        <taxon>Lachnospirales</taxon>
        <taxon>Lachnospiraceae</taxon>
        <taxon>Faecalicatena</taxon>
    </lineage>
</organism>
<name>A0A316AEY2_9FIRM</name>
<dbReference type="CDD" id="cd06223">
    <property type="entry name" value="PRTases_typeI"/>
    <property type="match status" value="1"/>
</dbReference>
<gene>
    <name evidence="2" type="ORF">SAMN05216529_11218</name>
</gene>
<dbReference type="SUPFAM" id="SSF53271">
    <property type="entry name" value="PRTase-like"/>
    <property type="match status" value="1"/>
</dbReference>
<dbReference type="InterPro" id="IPR029057">
    <property type="entry name" value="PRTase-like"/>
</dbReference>
<sequence length="203" mass="23470">MKKIVYIGEPRCMRCGKPVEKEEQEYCRDCLRHPASYEQGRSVWRHYAPVSQAVYRFKYKNKRYYGRIFAAEMAKSCGSHIHRWGIEEIIPVPLHPARKRARGYNQADILAEELGRILDIPVNKRVLYRVRNTRPQKNLDNMQRIRNLKGAFAVSKQQGVKKAVLLVDDIYTTGSTIHKAAYMLKLAGAEKVYFLTISIGQGL</sequence>
<proteinExistence type="inferred from homology"/>